<evidence type="ECO:0000256" key="1">
    <source>
        <dbReference type="SAM" id="MobiDB-lite"/>
    </source>
</evidence>
<name>C7MD01_BRAFD</name>
<dbReference type="AlphaFoldDB" id="C7MD01"/>
<dbReference type="Proteomes" id="UP000001919">
    <property type="component" value="Chromosome"/>
</dbReference>
<sequence length="140" mass="14249">MELARGTHVESPAGIAEAAGDGEPRGAVIAPQGARIDAEASTALLRRCTALAARARVELLAPSRGTAAGELTALLAQMEGWEAGSLEDPDPIMTVLAAAALQDLVEQLRDPATTGLATSAEAVLKVLRSVMAASRVDVPA</sequence>
<evidence type="ECO:0000313" key="2">
    <source>
        <dbReference type="EMBL" id="ACU85458.1"/>
    </source>
</evidence>
<protein>
    <submittedName>
        <fullName evidence="2">Uncharacterized protein</fullName>
    </submittedName>
</protein>
<accession>C7MD01</accession>
<organism evidence="2 3">
    <name type="scientific">Brachybacterium faecium (strain ATCC 43885 / DSM 4810 / JCM 11609 / LMG 19847 / NBRC 14762 / NCIMB 9860 / 6-10)</name>
    <dbReference type="NCBI Taxonomy" id="446465"/>
    <lineage>
        <taxon>Bacteria</taxon>
        <taxon>Bacillati</taxon>
        <taxon>Actinomycetota</taxon>
        <taxon>Actinomycetes</taxon>
        <taxon>Micrococcales</taxon>
        <taxon>Dermabacteraceae</taxon>
        <taxon>Brachybacterium</taxon>
    </lineage>
</organism>
<keyword evidence="3" id="KW-1185">Reference proteome</keyword>
<dbReference type="STRING" id="446465.Bfae_16320"/>
<feature type="region of interest" description="Disordered" evidence="1">
    <location>
        <begin position="1"/>
        <end position="26"/>
    </location>
</feature>
<reference evidence="2 3" key="1">
    <citation type="journal article" date="2009" name="Stand. Genomic Sci.">
        <title>Complete genome sequence of Brachybacterium faecium type strain (Schefferle 6-10).</title>
        <authorList>
            <person name="Lapidus A."/>
            <person name="Pukall R."/>
            <person name="Labuttii K."/>
            <person name="Copeland A."/>
            <person name="Del Rio T.G."/>
            <person name="Nolan M."/>
            <person name="Chen F."/>
            <person name="Lucas S."/>
            <person name="Tice H."/>
            <person name="Cheng J.F."/>
            <person name="Bruce D."/>
            <person name="Goodwin L."/>
            <person name="Pitluck S."/>
            <person name="Rohde M."/>
            <person name="Goker M."/>
            <person name="Pati A."/>
            <person name="Ivanova N."/>
            <person name="Mavrommatis K."/>
            <person name="Chen A."/>
            <person name="Palaniappan K."/>
            <person name="D'haeseleer P."/>
            <person name="Chain P."/>
            <person name="Bristow J."/>
            <person name="Eisen J.A."/>
            <person name="Markowitz V."/>
            <person name="Hugenholtz P."/>
            <person name="Kyrpides N.C."/>
            <person name="Klenk H.P."/>
        </authorList>
    </citation>
    <scope>NUCLEOTIDE SEQUENCE [LARGE SCALE GENOMIC DNA]</scope>
    <source>
        <strain evidence="3">ATCC 43885 / DSM 4810 / JCM 11609 / LMG 19847 / NBRC 14762 / NCIMB 9860 / 6-10</strain>
    </source>
</reference>
<dbReference type="PATRIC" id="fig|446465.5.peg.1625"/>
<dbReference type="KEGG" id="bfa:Bfae_16320"/>
<dbReference type="eggNOG" id="ENOG5031E4C">
    <property type="taxonomic scope" value="Bacteria"/>
</dbReference>
<dbReference type="OrthoDB" id="4794456at2"/>
<gene>
    <name evidence="2" type="ordered locus">Bfae_16320</name>
</gene>
<proteinExistence type="predicted"/>
<dbReference type="EMBL" id="CP001643">
    <property type="protein sequence ID" value="ACU85458.1"/>
    <property type="molecule type" value="Genomic_DNA"/>
</dbReference>
<dbReference type="HOGENOM" id="CLU_1831286_0_0_11"/>
<evidence type="ECO:0000313" key="3">
    <source>
        <dbReference type="Proteomes" id="UP000001919"/>
    </source>
</evidence>